<reference evidence="1 2" key="1">
    <citation type="journal article" date="2012" name="PLoS Pathog.">
        <title>Diverse lifestyles and strategies of plant pathogenesis encoded in the genomes of eighteen Dothideomycetes fungi.</title>
        <authorList>
            <person name="Ohm R.A."/>
            <person name="Feau N."/>
            <person name="Henrissat B."/>
            <person name="Schoch C.L."/>
            <person name="Horwitz B.A."/>
            <person name="Barry K.W."/>
            <person name="Condon B.J."/>
            <person name="Copeland A.C."/>
            <person name="Dhillon B."/>
            <person name="Glaser F."/>
            <person name="Hesse C.N."/>
            <person name="Kosti I."/>
            <person name="LaButti K."/>
            <person name="Lindquist E.A."/>
            <person name="Lucas S."/>
            <person name="Salamov A.A."/>
            <person name="Bradshaw R.E."/>
            <person name="Ciuffetti L."/>
            <person name="Hamelin R.C."/>
            <person name="Kema G.H.J."/>
            <person name="Lawrence C."/>
            <person name="Scott J.A."/>
            <person name="Spatafora J.W."/>
            <person name="Turgeon B.G."/>
            <person name="de Wit P.J.G.M."/>
            <person name="Zhong S."/>
            <person name="Goodwin S.B."/>
            <person name="Grigoriev I.V."/>
        </authorList>
    </citation>
    <scope>NUCLEOTIDE SEQUENCE [LARGE SCALE GENOMIC DNA]</scope>
    <source>
        <strain evidence="1 2">UAMH 10762</strain>
    </source>
</reference>
<dbReference type="AlphaFoldDB" id="M2ND84"/>
<name>M2ND84_BAUPA</name>
<organism evidence="1 2">
    <name type="scientific">Baudoinia panamericana (strain UAMH 10762)</name>
    <name type="common">Angels' share fungus</name>
    <name type="synonym">Baudoinia compniacensis (strain UAMH 10762)</name>
    <dbReference type="NCBI Taxonomy" id="717646"/>
    <lineage>
        <taxon>Eukaryota</taxon>
        <taxon>Fungi</taxon>
        <taxon>Dikarya</taxon>
        <taxon>Ascomycota</taxon>
        <taxon>Pezizomycotina</taxon>
        <taxon>Dothideomycetes</taxon>
        <taxon>Dothideomycetidae</taxon>
        <taxon>Mycosphaerellales</taxon>
        <taxon>Teratosphaeriaceae</taxon>
        <taxon>Baudoinia</taxon>
    </lineage>
</organism>
<protein>
    <submittedName>
        <fullName evidence="1">Uncharacterized protein</fullName>
    </submittedName>
</protein>
<evidence type="ECO:0000313" key="2">
    <source>
        <dbReference type="Proteomes" id="UP000011761"/>
    </source>
</evidence>
<proteinExistence type="predicted"/>
<dbReference type="HOGENOM" id="CLU_1695156_0_0_1"/>
<dbReference type="EMBL" id="KB445554">
    <property type="protein sequence ID" value="EMC97169.1"/>
    <property type="molecule type" value="Genomic_DNA"/>
</dbReference>
<dbReference type="Proteomes" id="UP000011761">
    <property type="component" value="Unassembled WGS sequence"/>
</dbReference>
<accession>M2ND84</accession>
<sequence>MHLRERLHLIPSLGRPSKLSIKQLRAFQYIKSNTTVHLQIPASKHSNRADVHVSHLLRFTWVRDLVLLSYRHGDQTPHFPHGQTRSWMCRPKEWMSQASAFQPAGQSSSLATCLRIHAAICDKEFNVLGAVKRFLLETEGPSCSPAAAQTKNSAV</sequence>
<dbReference type="KEGG" id="bcom:BAUCODRAFT_121671"/>
<gene>
    <name evidence="1" type="ORF">BAUCODRAFT_121671</name>
</gene>
<dbReference type="RefSeq" id="XP_007675683.1">
    <property type="nucleotide sequence ID" value="XM_007677493.1"/>
</dbReference>
<evidence type="ECO:0000313" key="1">
    <source>
        <dbReference type="EMBL" id="EMC97169.1"/>
    </source>
</evidence>
<dbReference type="GeneID" id="19107628"/>
<keyword evidence="2" id="KW-1185">Reference proteome</keyword>